<organism evidence="1 2">
    <name type="scientific">Streptosporangium oxazolinicum</name>
    <dbReference type="NCBI Taxonomy" id="909287"/>
    <lineage>
        <taxon>Bacteria</taxon>
        <taxon>Bacillati</taxon>
        <taxon>Actinomycetota</taxon>
        <taxon>Actinomycetes</taxon>
        <taxon>Streptosporangiales</taxon>
        <taxon>Streptosporangiaceae</taxon>
        <taxon>Streptosporangium</taxon>
    </lineage>
</organism>
<reference evidence="2" key="1">
    <citation type="journal article" date="2019" name="Int. J. Syst. Evol. Microbiol.">
        <title>The Global Catalogue of Microorganisms (GCM) 10K type strain sequencing project: providing services to taxonomists for standard genome sequencing and annotation.</title>
        <authorList>
            <consortium name="The Broad Institute Genomics Platform"/>
            <consortium name="The Broad Institute Genome Sequencing Center for Infectious Disease"/>
            <person name="Wu L."/>
            <person name="Ma J."/>
        </authorList>
    </citation>
    <scope>NUCLEOTIDE SEQUENCE [LARGE SCALE GENOMIC DNA]</scope>
    <source>
        <strain evidence="2">JCM 17388</strain>
    </source>
</reference>
<keyword evidence="2" id="KW-1185">Reference proteome</keyword>
<protein>
    <submittedName>
        <fullName evidence="1">SDR family NAD(P)-dependent oxidoreductase</fullName>
    </submittedName>
</protein>
<dbReference type="SUPFAM" id="SSF51735">
    <property type="entry name" value="NAD(P)-binding Rossmann-fold domains"/>
    <property type="match status" value="1"/>
</dbReference>
<proteinExistence type="predicted"/>
<dbReference type="PRINTS" id="PR00081">
    <property type="entry name" value="GDHRDH"/>
</dbReference>
<sequence length="217" mass="21876">MPGAVVIGAGPGIGLSVARRFARTGMPVVAIARTKDTVDATVSALTGDGAKAVEGFVADSTDEAGIRVALDTAVDRHGVPDVLVYNAAHIRWDAPGELSAAELLATLAVNVVGAVTAAAHLGPRMSAAGHGTIILTGGMPDPEPKVTSLSLGKAGIRTLATLLAGEYGPSGVHVATVTVAGAVAPGTAFDPDDIAEIYWRLHTQAPGTWDHEVLHSG</sequence>
<evidence type="ECO:0000313" key="1">
    <source>
        <dbReference type="EMBL" id="GAA4182147.1"/>
    </source>
</evidence>
<dbReference type="PANTHER" id="PTHR43431">
    <property type="entry name" value="OXIDOREDUCTASE, SHORT CHAIN DEHYDROGENASE/REDUCTASE FAMILY (AFU_ORTHOLOGUE AFUA_5G14000)"/>
    <property type="match status" value="1"/>
</dbReference>
<dbReference type="PANTHER" id="PTHR43431:SF1">
    <property type="entry name" value="OS08G0476300 PROTEIN"/>
    <property type="match status" value="1"/>
</dbReference>
<name>A0ABP8ADE8_9ACTN</name>
<dbReference type="EMBL" id="BAABAQ010000001">
    <property type="protein sequence ID" value="GAA4182147.1"/>
    <property type="molecule type" value="Genomic_DNA"/>
</dbReference>
<evidence type="ECO:0000313" key="2">
    <source>
        <dbReference type="Proteomes" id="UP001501251"/>
    </source>
</evidence>
<dbReference type="InterPro" id="IPR002347">
    <property type="entry name" value="SDR_fam"/>
</dbReference>
<dbReference type="Proteomes" id="UP001501251">
    <property type="component" value="Unassembled WGS sequence"/>
</dbReference>
<gene>
    <name evidence="1" type="ORF">GCM10022252_07600</name>
</gene>
<comment type="caution">
    <text evidence="1">The sequence shown here is derived from an EMBL/GenBank/DDBJ whole genome shotgun (WGS) entry which is preliminary data.</text>
</comment>
<dbReference type="RefSeq" id="WP_344914946.1">
    <property type="nucleotide sequence ID" value="NZ_BAABAQ010000001.1"/>
</dbReference>
<dbReference type="Pfam" id="PF00106">
    <property type="entry name" value="adh_short"/>
    <property type="match status" value="1"/>
</dbReference>
<dbReference type="Gene3D" id="3.40.50.720">
    <property type="entry name" value="NAD(P)-binding Rossmann-like Domain"/>
    <property type="match status" value="1"/>
</dbReference>
<accession>A0ABP8ADE8</accession>
<dbReference type="InterPro" id="IPR036291">
    <property type="entry name" value="NAD(P)-bd_dom_sf"/>
</dbReference>